<dbReference type="InterPro" id="IPR025277">
    <property type="entry name" value="Apiosidase-like_cat_dom"/>
</dbReference>
<dbReference type="Gene3D" id="2.60.40.3950">
    <property type="match status" value="1"/>
</dbReference>
<accession>A0A926KLT9</accession>
<name>A0A926KLT9_9BACL</name>
<sequence>MILDFTNVVERWGMFELTMDGPSHGNPFTDVQLSARFIKGLSEAFAEGFYDGNGKYRIRFMPEEEGVWTFETSSDCAEMEGMAGEFMCTAPSPGNHGPVRVKGTTQFQYADGTRYTPIGTTCYVWHLQNEEVQKQTLWTLSHSPFNKIRMCVFPKFYMFNDTEPDSYPFEGSPESGFDCTRFNPDYFAHLEQRVKDLAAMGIQADLILFHPYDEGRWGFDRMSTEEDDRYVRYVVARLAAYSNVWWSLANEYDLMKHKQIDDWSRLFRIVQECDYGGHLRSIHNCRTWYDFGASWITHASIQHADVKVVSECTKQYGKPAIIDECGYEGNLDARWGSLTPEELLCRIWEGTCRGGYVTHGETYWNPEQILWWSHGGELHGKCVRRIEFLCGILEEAPDHLAYTSDSYDAATLSASGEYYLQYFGPHRFAYREFMLPEGSYKVDLIDTWNMTVTPLESTFEGRFRIQLPGKLYYALRIQQIKE</sequence>
<dbReference type="InterPro" id="IPR041239">
    <property type="entry name" value="DUF5605"/>
</dbReference>
<dbReference type="Gene3D" id="2.60.40.10">
    <property type="entry name" value="Immunoglobulins"/>
    <property type="match status" value="1"/>
</dbReference>
<dbReference type="Pfam" id="PF16586">
    <property type="entry name" value="DUF5060"/>
    <property type="match status" value="1"/>
</dbReference>
<dbReference type="InterPro" id="IPR013783">
    <property type="entry name" value="Ig-like_fold"/>
</dbReference>
<dbReference type="RefSeq" id="WP_188172462.1">
    <property type="nucleotide sequence ID" value="NZ_JACVVD010000001.1"/>
</dbReference>
<evidence type="ECO:0000259" key="1">
    <source>
        <dbReference type="Pfam" id="PF13204"/>
    </source>
</evidence>
<comment type="caution">
    <text evidence="4">The sequence shown here is derived from an EMBL/GenBank/DDBJ whole genome shotgun (WGS) entry which is preliminary data.</text>
</comment>
<dbReference type="Proteomes" id="UP000650466">
    <property type="component" value="Unassembled WGS sequence"/>
</dbReference>
<reference evidence="4" key="1">
    <citation type="submission" date="2020-09" db="EMBL/GenBank/DDBJ databases">
        <title>Draft Genome Sequence of Paenibacillus sp. WST5.</title>
        <authorList>
            <person name="Bao Z."/>
        </authorList>
    </citation>
    <scope>NUCLEOTIDE SEQUENCE</scope>
    <source>
        <strain evidence="4">WST5</strain>
    </source>
</reference>
<feature type="domain" description="DUF5060" evidence="2">
    <location>
        <begin position="9"/>
        <end position="75"/>
    </location>
</feature>
<dbReference type="PANTHER" id="PTHR37836:SF2">
    <property type="entry name" value="DUF4038 DOMAIN-CONTAINING PROTEIN"/>
    <property type="match status" value="1"/>
</dbReference>
<dbReference type="AlphaFoldDB" id="A0A926KLT9"/>
<dbReference type="EMBL" id="JACVVD010000001">
    <property type="protein sequence ID" value="MBD0378638.1"/>
    <property type="molecule type" value="Genomic_DNA"/>
</dbReference>
<feature type="domain" description="DUF5605" evidence="3">
    <location>
        <begin position="409"/>
        <end position="478"/>
    </location>
</feature>
<protein>
    <submittedName>
        <fullName evidence="4">DUF5605 domain-containing protein</fullName>
    </submittedName>
</protein>
<dbReference type="PANTHER" id="PTHR37836">
    <property type="entry name" value="LMO1036 PROTEIN"/>
    <property type="match status" value="1"/>
</dbReference>
<evidence type="ECO:0000313" key="4">
    <source>
        <dbReference type="EMBL" id="MBD0378638.1"/>
    </source>
</evidence>
<dbReference type="Pfam" id="PF18310">
    <property type="entry name" value="DUF5605"/>
    <property type="match status" value="1"/>
</dbReference>
<evidence type="ECO:0000313" key="5">
    <source>
        <dbReference type="Proteomes" id="UP000650466"/>
    </source>
</evidence>
<organism evidence="4 5">
    <name type="scientific">Paenibacillus sedimenti</name>
    <dbReference type="NCBI Taxonomy" id="2770274"/>
    <lineage>
        <taxon>Bacteria</taxon>
        <taxon>Bacillati</taxon>
        <taxon>Bacillota</taxon>
        <taxon>Bacilli</taxon>
        <taxon>Bacillales</taxon>
        <taxon>Paenibacillaceae</taxon>
        <taxon>Paenibacillus</taxon>
    </lineage>
</organism>
<evidence type="ECO:0000259" key="2">
    <source>
        <dbReference type="Pfam" id="PF16586"/>
    </source>
</evidence>
<dbReference type="InterPro" id="IPR032260">
    <property type="entry name" value="DUF5060"/>
</dbReference>
<proteinExistence type="predicted"/>
<keyword evidence="5" id="KW-1185">Reference proteome</keyword>
<dbReference type="Pfam" id="PF13204">
    <property type="entry name" value="Apiosidase"/>
    <property type="match status" value="1"/>
</dbReference>
<dbReference type="InterPro" id="IPR017853">
    <property type="entry name" value="GH"/>
</dbReference>
<evidence type="ECO:0000259" key="3">
    <source>
        <dbReference type="Pfam" id="PF18310"/>
    </source>
</evidence>
<dbReference type="SUPFAM" id="SSF51445">
    <property type="entry name" value="(Trans)glycosidases"/>
    <property type="match status" value="1"/>
</dbReference>
<dbReference type="Gene3D" id="3.20.20.80">
    <property type="entry name" value="Glycosidases"/>
    <property type="match status" value="1"/>
</dbReference>
<feature type="domain" description="Apiosidase-like catalytic" evidence="1">
    <location>
        <begin position="106"/>
        <end position="335"/>
    </location>
</feature>
<gene>
    <name evidence="4" type="ORF">ICC18_00695</name>
</gene>